<dbReference type="HAMAP" id="MF_01013">
    <property type="entry name" value="HisF"/>
    <property type="match status" value="1"/>
</dbReference>
<dbReference type="EC" id="4.3.2.10" evidence="11"/>
<accession>A0A0V8RX81</accession>
<dbReference type="Gene3D" id="3.20.20.70">
    <property type="entry name" value="Aldolase class I"/>
    <property type="match status" value="1"/>
</dbReference>
<comment type="caution">
    <text evidence="13">The sequence shown here is derived from an EMBL/GenBank/DDBJ whole genome shotgun (WGS) entry which is preliminary data.</text>
</comment>
<dbReference type="GO" id="GO:0016829">
    <property type="term" value="F:lyase activity"/>
    <property type="evidence" value="ECO:0007669"/>
    <property type="project" value="UniProtKB-KW"/>
</dbReference>
<dbReference type="SUPFAM" id="SSF51366">
    <property type="entry name" value="Ribulose-phoshate binding barrel"/>
    <property type="match status" value="1"/>
</dbReference>
<sequence length="267" mass="28360">MAWVDALLATRSRQPARRIIPCLDVAGGRVVKGVRFRGLRDAGDPVELAARYEEEGADELVFLDISATPEQREPLYSLVRDVASVVSIPFTVGGGVRGLRDFDRLLGSGADKVSVNTAAVRNPGLVAEAAREYGSQAVVVAIDARRTGRTRSGWEVYVSGGRAATGLDAVEWARRAAELGAGEILLTSIDRDGTRMGYDIELTRAVVEAVDVPVIASGGAGEPRHFLEAFTLAGADAALAAGVFHYGVLSIGEVKRYLAEKGVEVRL</sequence>
<dbReference type="AlphaFoldDB" id="A0A0V8RX81"/>
<dbReference type="InterPro" id="IPR013785">
    <property type="entry name" value="Aldolase_TIM"/>
</dbReference>
<evidence type="ECO:0000313" key="14">
    <source>
        <dbReference type="Proteomes" id="UP000053352"/>
    </source>
</evidence>
<protein>
    <recommendedName>
        <fullName evidence="11">Imidazole glycerol phosphate synthase subunit HisF</fullName>
        <ecNumber evidence="11">4.3.2.10</ecNumber>
    </recommendedName>
    <alternativeName>
        <fullName evidence="11">IGP synthase cyclase subunit</fullName>
    </alternativeName>
    <alternativeName>
        <fullName evidence="11">IGP synthase subunit HisF</fullName>
    </alternativeName>
    <alternativeName>
        <fullName evidence="11">ImGP synthase subunit HisF</fullName>
        <shortName evidence="11">IGPS subunit HisF</shortName>
    </alternativeName>
</protein>
<dbReference type="InterPro" id="IPR011060">
    <property type="entry name" value="RibuloseP-bd_barrel"/>
</dbReference>
<gene>
    <name evidence="11" type="primary">hisF</name>
    <name evidence="13" type="ORF">CF15_01695</name>
</gene>
<dbReference type="FunFam" id="3.20.20.70:FF:000006">
    <property type="entry name" value="Imidazole glycerol phosphate synthase subunit HisF"/>
    <property type="match status" value="1"/>
</dbReference>
<evidence type="ECO:0000256" key="2">
    <source>
        <dbReference type="ARBA" id="ARBA00005091"/>
    </source>
</evidence>
<evidence type="ECO:0000256" key="11">
    <source>
        <dbReference type="HAMAP-Rule" id="MF_01013"/>
    </source>
</evidence>
<evidence type="ECO:0000256" key="12">
    <source>
        <dbReference type="RuleBase" id="RU003657"/>
    </source>
</evidence>
<keyword evidence="8 11" id="KW-0456">Lyase</keyword>
<comment type="similarity">
    <text evidence="3 11 12">Belongs to the HisA/HisF family.</text>
</comment>
<evidence type="ECO:0000256" key="9">
    <source>
        <dbReference type="ARBA" id="ARBA00025475"/>
    </source>
</evidence>
<keyword evidence="5 11" id="KW-0963">Cytoplasm</keyword>
<dbReference type="InterPro" id="IPR050064">
    <property type="entry name" value="IGPS_HisA/HisF"/>
</dbReference>
<keyword evidence="6 11" id="KW-0028">Amino-acid biosynthesis</keyword>
<dbReference type="PANTHER" id="PTHR21235:SF2">
    <property type="entry name" value="IMIDAZOLE GLYCEROL PHOSPHATE SYNTHASE HISHF"/>
    <property type="match status" value="1"/>
</dbReference>
<dbReference type="STRING" id="2309.CF15_01695"/>
<evidence type="ECO:0000256" key="3">
    <source>
        <dbReference type="ARBA" id="ARBA00009667"/>
    </source>
</evidence>
<feature type="active site" evidence="11">
    <location>
        <position position="143"/>
    </location>
</feature>
<dbReference type="PANTHER" id="PTHR21235">
    <property type="entry name" value="IMIDAZOLE GLYCEROL PHOSPHATE SYNTHASE SUBUNIT HISF/H IGP SYNTHASE SUBUNIT HISF/H"/>
    <property type="match status" value="1"/>
</dbReference>
<dbReference type="GO" id="GO:0000105">
    <property type="term" value="P:L-histidine biosynthetic process"/>
    <property type="evidence" value="ECO:0007669"/>
    <property type="project" value="UniProtKB-UniRule"/>
</dbReference>
<dbReference type="InterPro" id="IPR006062">
    <property type="entry name" value="His_biosynth"/>
</dbReference>
<keyword evidence="7 11" id="KW-0368">Histidine biosynthesis</keyword>
<dbReference type="GO" id="GO:0000107">
    <property type="term" value="F:imidazoleglycerol-phosphate synthase activity"/>
    <property type="evidence" value="ECO:0007669"/>
    <property type="project" value="UniProtKB-UniRule"/>
</dbReference>
<evidence type="ECO:0000256" key="5">
    <source>
        <dbReference type="ARBA" id="ARBA00022490"/>
    </source>
</evidence>
<dbReference type="UniPathway" id="UPA00031">
    <property type="reaction ID" value="UER00010"/>
</dbReference>
<evidence type="ECO:0000256" key="1">
    <source>
        <dbReference type="ARBA" id="ARBA00004496"/>
    </source>
</evidence>
<proteinExistence type="inferred from homology"/>
<evidence type="ECO:0000256" key="7">
    <source>
        <dbReference type="ARBA" id="ARBA00023102"/>
    </source>
</evidence>
<organism evidence="13 14">
    <name type="scientific">Pyrodictium occultum</name>
    <dbReference type="NCBI Taxonomy" id="2309"/>
    <lineage>
        <taxon>Archaea</taxon>
        <taxon>Thermoproteota</taxon>
        <taxon>Thermoprotei</taxon>
        <taxon>Desulfurococcales</taxon>
        <taxon>Pyrodictiaceae</taxon>
        <taxon>Pyrodictium</taxon>
    </lineage>
</organism>
<comment type="catalytic activity">
    <reaction evidence="10 11">
        <text>5-[(5-phospho-1-deoxy-D-ribulos-1-ylimino)methylamino]-1-(5-phospho-beta-D-ribosyl)imidazole-4-carboxamide + L-glutamine = D-erythro-1-(imidazol-4-yl)glycerol 3-phosphate + 5-amino-1-(5-phospho-beta-D-ribosyl)imidazole-4-carboxamide + L-glutamate + H(+)</text>
        <dbReference type="Rhea" id="RHEA:24793"/>
        <dbReference type="ChEBI" id="CHEBI:15378"/>
        <dbReference type="ChEBI" id="CHEBI:29985"/>
        <dbReference type="ChEBI" id="CHEBI:58278"/>
        <dbReference type="ChEBI" id="CHEBI:58359"/>
        <dbReference type="ChEBI" id="CHEBI:58475"/>
        <dbReference type="ChEBI" id="CHEBI:58525"/>
        <dbReference type="EC" id="4.3.2.10"/>
    </reaction>
</comment>
<evidence type="ECO:0000256" key="6">
    <source>
        <dbReference type="ARBA" id="ARBA00022605"/>
    </source>
</evidence>
<comment type="pathway">
    <text evidence="2 11">Amino-acid biosynthesis; L-histidine biosynthesis; L-histidine from 5-phospho-alpha-D-ribose 1-diphosphate: step 5/9.</text>
</comment>
<dbReference type="Proteomes" id="UP000053352">
    <property type="component" value="Unassembled WGS sequence"/>
</dbReference>
<evidence type="ECO:0000256" key="4">
    <source>
        <dbReference type="ARBA" id="ARBA00011152"/>
    </source>
</evidence>
<dbReference type="OrthoDB" id="6261at2157"/>
<evidence type="ECO:0000256" key="8">
    <source>
        <dbReference type="ARBA" id="ARBA00023239"/>
    </source>
</evidence>
<dbReference type="CDD" id="cd04731">
    <property type="entry name" value="HisF"/>
    <property type="match status" value="1"/>
</dbReference>
<dbReference type="InterPro" id="IPR004651">
    <property type="entry name" value="HisF"/>
</dbReference>
<comment type="subunit">
    <text evidence="4 11">Heterodimer of HisH and HisF.</text>
</comment>
<evidence type="ECO:0000313" key="13">
    <source>
        <dbReference type="EMBL" id="KSW12654.1"/>
    </source>
</evidence>
<reference evidence="13 14" key="1">
    <citation type="submission" date="2015-11" db="EMBL/GenBank/DDBJ databases">
        <title>Genome sequence of Pyrodictium occultum PL-19, a marine hyperthermophilic archaeon isolated from Volcano, Italy.</title>
        <authorList>
            <person name="Utturkar S."/>
            <person name="Huber H."/>
            <person name="Leptihn S."/>
            <person name="Brown S."/>
            <person name="Stetter K.O."/>
            <person name="Podar M."/>
        </authorList>
    </citation>
    <scope>NUCLEOTIDE SEQUENCE [LARGE SCALE GENOMIC DNA]</scope>
    <source>
        <strain evidence="13 14">PL-19</strain>
    </source>
</reference>
<dbReference type="EMBL" id="LNTB01000001">
    <property type="protein sequence ID" value="KSW12654.1"/>
    <property type="molecule type" value="Genomic_DNA"/>
</dbReference>
<dbReference type="Pfam" id="PF00977">
    <property type="entry name" value="His_biosynth"/>
    <property type="match status" value="1"/>
</dbReference>
<comment type="subcellular location">
    <subcellularLocation>
        <location evidence="1 11">Cytoplasm</location>
    </subcellularLocation>
</comment>
<dbReference type="GO" id="GO:0005737">
    <property type="term" value="C:cytoplasm"/>
    <property type="evidence" value="ECO:0007669"/>
    <property type="project" value="UniProtKB-SubCell"/>
</dbReference>
<evidence type="ECO:0000256" key="10">
    <source>
        <dbReference type="ARBA" id="ARBA00047838"/>
    </source>
</evidence>
<dbReference type="NCBIfam" id="TIGR00735">
    <property type="entry name" value="hisF"/>
    <property type="match status" value="1"/>
</dbReference>
<dbReference type="RefSeq" id="WP_058371335.1">
    <property type="nucleotide sequence ID" value="NZ_LNTB01000001.1"/>
</dbReference>
<keyword evidence="14" id="KW-1185">Reference proteome</keyword>
<comment type="function">
    <text evidence="9 11">IGPS catalyzes the conversion of PRFAR and glutamine to IGP, AICAR and glutamate. The HisF subunit catalyzes the cyclization activity that produces IGP and AICAR from PRFAR using the ammonia provided by the HisH subunit.</text>
</comment>
<name>A0A0V8RX81_PYROC</name>
<feature type="active site" evidence="11">
    <location>
        <position position="24"/>
    </location>
</feature>